<dbReference type="AlphaFoldDB" id="X1T5R3"/>
<organism evidence="1">
    <name type="scientific">marine sediment metagenome</name>
    <dbReference type="NCBI Taxonomy" id="412755"/>
    <lineage>
        <taxon>unclassified sequences</taxon>
        <taxon>metagenomes</taxon>
        <taxon>ecological metagenomes</taxon>
    </lineage>
</organism>
<sequence>MPYEEFFDQVRNAPLLILDDLGTQTATPWAKEKLEQLLNYR</sequence>
<dbReference type="EMBL" id="BARW01010367">
    <property type="protein sequence ID" value="GAI75364.1"/>
    <property type="molecule type" value="Genomic_DNA"/>
</dbReference>
<gene>
    <name evidence="1" type="ORF">S12H4_20437</name>
</gene>
<evidence type="ECO:0000313" key="1">
    <source>
        <dbReference type="EMBL" id="GAI75364.1"/>
    </source>
</evidence>
<feature type="non-terminal residue" evidence="1">
    <location>
        <position position="41"/>
    </location>
</feature>
<dbReference type="Gene3D" id="3.40.50.300">
    <property type="entry name" value="P-loop containing nucleotide triphosphate hydrolases"/>
    <property type="match status" value="1"/>
</dbReference>
<proteinExistence type="predicted"/>
<comment type="caution">
    <text evidence="1">The sequence shown here is derived from an EMBL/GenBank/DDBJ whole genome shotgun (WGS) entry which is preliminary data.</text>
</comment>
<reference evidence="1" key="1">
    <citation type="journal article" date="2014" name="Front. Microbiol.">
        <title>High frequency of phylogenetically diverse reductive dehalogenase-homologous genes in deep subseafloor sedimentary metagenomes.</title>
        <authorList>
            <person name="Kawai M."/>
            <person name="Futagami T."/>
            <person name="Toyoda A."/>
            <person name="Takaki Y."/>
            <person name="Nishi S."/>
            <person name="Hori S."/>
            <person name="Arai W."/>
            <person name="Tsubouchi T."/>
            <person name="Morono Y."/>
            <person name="Uchiyama I."/>
            <person name="Ito T."/>
            <person name="Fujiyama A."/>
            <person name="Inagaki F."/>
            <person name="Takami H."/>
        </authorList>
    </citation>
    <scope>NUCLEOTIDE SEQUENCE</scope>
    <source>
        <strain evidence="1">Expedition CK06-06</strain>
    </source>
</reference>
<name>X1T5R3_9ZZZZ</name>
<protein>
    <submittedName>
        <fullName evidence="1">Uncharacterized protein</fullName>
    </submittedName>
</protein>
<accession>X1T5R3</accession>
<dbReference type="InterPro" id="IPR027417">
    <property type="entry name" value="P-loop_NTPase"/>
</dbReference>